<proteinExistence type="predicted"/>
<dbReference type="EMBL" id="CANTFL010000174">
    <property type="protein sequence ID" value="CAI5717486.1"/>
    <property type="molecule type" value="Genomic_DNA"/>
</dbReference>
<accession>A0AAV0TAS7</accession>
<dbReference type="Proteomes" id="UP001162031">
    <property type="component" value="Unassembled WGS sequence"/>
</dbReference>
<sequence>MKHVSWYRKESGGLFTLHAVYQAFKEGQPAETVFERLTSLGYVYEEDHRAMVAFMYNKVAEELLYKPDDDASGMLMAMKWKALGWQPKKVAKMLNINLKISLVGVKHSAVQWLRYVKLLREEGSKLALSVGESWWLLLVEMDTVTKEQFLNYAQSRGVAQPQLKPGVAASSPT</sequence>
<comment type="caution">
    <text evidence="1">The sequence shown here is derived from an EMBL/GenBank/DDBJ whole genome shotgun (WGS) entry which is preliminary data.</text>
</comment>
<protein>
    <submittedName>
        <fullName evidence="1">Uncharacterized protein</fullName>
    </submittedName>
</protein>
<organism evidence="1 2">
    <name type="scientific">Hyaloperonospora brassicae</name>
    <name type="common">Brassica downy mildew</name>
    <name type="synonym">Peronospora brassicae</name>
    <dbReference type="NCBI Taxonomy" id="162125"/>
    <lineage>
        <taxon>Eukaryota</taxon>
        <taxon>Sar</taxon>
        <taxon>Stramenopiles</taxon>
        <taxon>Oomycota</taxon>
        <taxon>Peronosporomycetes</taxon>
        <taxon>Peronosporales</taxon>
        <taxon>Peronosporaceae</taxon>
        <taxon>Hyaloperonospora</taxon>
    </lineage>
</organism>
<name>A0AAV0TAS7_HYABA</name>
<reference evidence="1" key="1">
    <citation type="submission" date="2022-12" db="EMBL/GenBank/DDBJ databases">
        <authorList>
            <person name="Webb A."/>
        </authorList>
    </citation>
    <scope>NUCLEOTIDE SEQUENCE</scope>
    <source>
        <strain evidence="1">Hp1</strain>
    </source>
</reference>
<evidence type="ECO:0000313" key="2">
    <source>
        <dbReference type="Proteomes" id="UP001162031"/>
    </source>
</evidence>
<evidence type="ECO:0000313" key="1">
    <source>
        <dbReference type="EMBL" id="CAI5717486.1"/>
    </source>
</evidence>
<dbReference type="AlphaFoldDB" id="A0AAV0TAS7"/>
<keyword evidence="2" id="KW-1185">Reference proteome</keyword>
<gene>
    <name evidence="1" type="ORF">HBR001_LOCUS1826</name>
</gene>